<dbReference type="FunFam" id="3.30.530.20:FF:000007">
    <property type="entry name" value="Major pollen allergen Bet v 1-A"/>
    <property type="match status" value="1"/>
</dbReference>
<name>A0AAV7FET4_ARIFI</name>
<dbReference type="PANTHER" id="PTHR31213:SF201">
    <property type="entry name" value="OS03G0300400 PROTEIN"/>
    <property type="match status" value="1"/>
</dbReference>
<feature type="domain" description="Bet v I/Major latex protein" evidence="2">
    <location>
        <begin position="1"/>
        <end position="155"/>
    </location>
</feature>
<evidence type="ECO:0000313" key="4">
    <source>
        <dbReference type="Proteomes" id="UP000825729"/>
    </source>
</evidence>
<dbReference type="GO" id="GO:0005634">
    <property type="term" value="C:nucleus"/>
    <property type="evidence" value="ECO:0007669"/>
    <property type="project" value="TreeGrafter"/>
</dbReference>
<evidence type="ECO:0000256" key="1">
    <source>
        <dbReference type="ARBA" id="ARBA00009744"/>
    </source>
</evidence>
<dbReference type="CDD" id="cd07816">
    <property type="entry name" value="Bet_v1-like"/>
    <property type="match status" value="1"/>
</dbReference>
<organism evidence="3 4">
    <name type="scientific">Aristolochia fimbriata</name>
    <name type="common">White veined hardy Dutchman's pipe vine</name>
    <dbReference type="NCBI Taxonomy" id="158543"/>
    <lineage>
        <taxon>Eukaryota</taxon>
        <taxon>Viridiplantae</taxon>
        <taxon>Streptophyta</taxon>
        <taxon>Embryophyta</taxon>
        <taxon>Tracheophyta</taxon>
        <taxon>Spermatophyta</taxon>
        <taxon>Magnoliopsida</taxon>
        <taxon>Magnoliidae</taxon>
        <taxon>Piperales</taxon>
        <taxon>Aristolochiaceae</taxon>
        <taxon>Aristolochia</taxon>
    </lineage>
</organism>
<protein>
    <recommendedName>
        <fullName evidence="2">Bet v I/Major latex protein domain-containing protein</fullName>
    </recommendedName>
</protein>
<dbReference type="Gene3D" id="3.30.530.20">
    <property type="match status" value="1"/>
</dbReference>
<dbReference type="GO" id="GO:0005737">
    <property type="term" value="C:cytoplasm"/>
    <property type="evidence" value="ECO:0007669"/>
    <property type="project" value="TreeGrafter"/>
</dbReference>
<dbReference type="EMBL" id="JAINDJ010000002">
    <property type="protein sequence ID" value="KAG9459539.1"/>
    <property type="molecule type" value="Genomic_DNA"/>
</dbReference>
<dbReference type="Proteomes" id="UP000825729">
    <property type="component" value="Unassembled WGS sequence"/>
</dbReference>
<dbReference type="GO" id="GO:0006952">
    <property type="term" value="P:defense response"/>
    <property type="evidence" value="ECO:0007669"/>
    <property type="project" value="InterPro"/>
</dbReference>
<dbReference type="InterPro" id="IPR000916">
    <property type="entry name" value="Bet_v_I/MLP"/>
</dbReference>
<dbReference type="PANTHER" id="PTHR31213">
    <property type="entry name" value="OS08G0374000 PROTEIN-RELATED"/>
    <property type="match status" value="1"/>
</dbReference>
<gene>
    <name evidence="3" type="ORF">H6P81_004047</name>
</gene>
<evidence type="ECO:0000259" key="2">
    <source>
        <dbReference type="SMART" id="SM01037"/>
    </source>
</evidence>
<dbReference type="InterPro" id="IPR024949">
    <property type="entry name" value="Bet_v_I_allergen"/>
</dbReference>
<dbReference type="GO" id="GO:0010427">
    <property type="term" value="F:abscisic acid binding"/>
    <property type="evidence" value="ECO:0007669"/>
    <property type="project" value="InterPro"/>
</dbReference>
<keyword evidence="4" id="KW-1185">Reference proteome</keyword>
<dbReference type="GO" id="GO:0038023">
    <property type="term" value="F:signaling receptor activity"/>
    <property type="evidence" value="ECO:0007669"/>
    <property type="project" value="InterPro"/>
</dbReference>
<dbReference type="GO" id="GO:0009738">
    <property type="term" value="P:abscisic acid-activated signaling pathway"/>
    <property type="evidence" value="ECO:0007669"/>
    <property type="project" value="InterPro"/>
</dbReference>
<dbReference type="InterPro" id="IPR050279">
    <property type="entry name" value="Plant_def-hormone_signal"/>
</dbReference>
<dbReference type="Pfam" id="PF00407">
    <property type="entry name" value="Bet_v_1"/>
    <property type="match status" value="1"/>
</dbReference>
<dbReference type="AlphaFoldDB" id="A0AAV7FET4"/>
<dbReference type="GO" id="GO:0004864">
    <property type="term" value="F:protein phosphatase inhibitor activity"/>
    <property type="evidence" value="ECO:0007669"/>
    <property type="project" value="InterPro"/>
</dbReference>
<dbReference type="SUPFAM" id="SSF55961">
    <property type="entry name" value="Bet v1-like"/>
    <property type="match status" value="1"/>
</dbReference>
<dbReference type="PRINTS" id="PR00634">
    <property type="entry name" value="BETALLERGEN"/>
</dbReference>
<dbReference type="InterPro" id="IPR023393">
    <property type="entry name" value="START-like_dom_sf"/>
</dbReference>
<comment type="similarity">
    <text evidence="1">Belongs to the BetVI family.</text>
</comment>
<comment type="caution">
    <text evidence="3">The sequence shown here is derived from an EMBL/GenBank/DDBJ whole genome shotgun (WGS) entry which is preliminary data.</text>
</comment>
<evidence type="ECO:0000313" key="3">
    <source>
        <dbReference type="EMBL" id="KAG9459539.1"/>
    </source>
</evidence>
<proteinExistence type="inferred from homology"/>
<dbReference type="SMART" id="SM01037">
    <property type="entry name" value="Bet_v_1"/>
    <property type="match status" value="1"/>
</dbReference>
<sequence>MVAGSYTEVSVSPVATARLWKASADVPTLIPKLMPNVVTSIELVKGNGGVGSVKQFNFGEALKDVKYVKDRIDVLDHENKVYKYTIVEGGQIGKKLKSTSFEVKMEPTSEGGTKTTMKMDYETLGDTPLSDQELKKMVANVAAMSKAIEDHLQANPELYA</sequence>
<reference evidence="3 4" key="1">
    <citation type="submission" date="2021-07" db="EMBL/GenBank/DDBJ databases">
        <title>The Aristolochia fimbriata genome: insights into angiosperm evolution, floral development and chemical biosynthesis.</title>
        <authorList>
            <person name="Jiao Y."/>
        </authorList>
    </citation>
    <scope>NUCLEOTIDE SEQUENCE [LARGE SCALE GENOMIC DNA]</scope>
    <source>
        <strain evidence="3">IBCAS-2021</strain>
        <tissue evidence="3">Leaf</tissue>
    </source>
</reference>
<accession>A0AAV7FET4</accession>